<accession>M1NM84</accession>
<evidence type="ECO:0000313" key="1">
    <source>
        <dbReference type="EMBL" id="AGF85140.1"/>
    </source>
</evidence>
<dbReference type="Proteomes" id="UP000241071">
    <property type="component" value="Segment"/>
</dbReference>
<organism evidence="1 2">
    <name type="scientific">Moumouvirus goulette</name>
    <dbReference type="NCBI Taxonomy" id="1247379"/>
    <lineage>
        <taxon>Viruses</taxon>
        <taxon>Varidnaviria</taxon>
        <taxon>Bamfordvirae</taxon>
        <taxon>Nucleocytoviricota</taxon>
        <taxon>Megaviricetes</taxon>
        <taxon>Imitervirales</taxon>
        <taxon>Mimiviridae</taxon>
        <taxon>Megamimivirinae</taxon>
        <taxon>Moumouvirus</taxon>
        <taxon>Moumouvirus goulettemassiliense</taxon>
    </lineage>
</organism>
<reference evidence="1 2" key="1">
    <citation type="submission" date="2012-10" db="EMBL/GenBank/DDBJ databases">
        <title>Complete genome sequence of Moumouvirus goulette.</title>
        <authorList>
            <person name="Fournous G."/>
            <person name="Bougalmi M."/>
            <person name="Colson P."/>
        </authorList>
    </citation>
    <scope>NUCLEOTIDE SEQUENCE [LARGE SCALE GENOMIC DNA]</scope>
</reference>
<gene>
    <name evidence="1" type="ORF">glt_00331</name>
</gene>
<keyword evidence="2" id="KW-1185">Reference proteome</keyword>
<evidence type="ECO:0000313" key="2">
    <source>
        <dbReference type="Proteomes" id="UP000241071"/>
    </source>
</evidence>
<dbReference type="EMBL" id="KC008572">
    <property type="protein sequence ID" value="AGF85140.1"/>
    <property type="molecule type" value="Genomic_DNA"/>
</dbReference>
<name>M1NM84_9VIRU</name>
<proteinExistence type="predicted"/>
<protein>
    <submittedName>
        <fullName evidence="1">Uncharacterized protein</fullName>
    </submittedName>
</protein>
<sequence length="287" mass="33250">MSQIKIVDLYKLFFCKKIVKSIIIPNQQNIINPQVLNLTLTPTSRKIYEATSPKSKPYMLRDLLKNNEAIENSESKIDLSDPDYQEKFQNNGLGFFMEDYICAYGKCPVCGKTSLRKYSQSNVPVIDLVCVNTDYHLKNNKCFIFQIKISLTDNYFSLKNKILIVGSKNYGEKSHIHSGNEPIINKIIVPGYICVKLKKSDEINQEYIIDFKNSFSLVPNYQNKSTENYYEYLNILGAFGKNIITWNDSMVDTIKLDNIMDNNKIKYEVFQENELNNPYCDLMLLLN</sequence>